<dbReference type="InterPro" id="IPR013321">
    <property type="entry name" value="Arc_rbn_hlx_hlx"/>
</dbReference>
<organism evidence="3 4">
    <name type="scientific">Phytopseudomonas argentinensis</name>
    <dbReference type="NCBI Taxonomy" id="289370"/>
    <lineage>
        <taxon>Bacteria</taxon>
        <taxon>Pseudomonadati</taxon>
        <taxon>Pseudomonadota</taxon>
        <taxon>Gammaproteobacteria</taxon>
        <taxon>Pseudomonadales</taxon>
        <taxon>Pseudomonadaceae</taxon>
        <taxon>Phytopseudomonas</taxon>
    </lineage>
</organism>
<dbReference type="Pfam" id="PF03869">
    <property type="entry name" value="Arc"/>
    <property type="match status" value="1"/>
</dbReference>
<dbReference type="Proteomes" id="UP000183018">
    <property type="component" value="Unassembled WGS sequence"/>
</dbReference>
<keyword evidence="4" id="KW-1185">Reference proteome</keyword>
<evidence type="ECO:0000256" key="1">
    <source>
        <dbReference type="SAM" id="MobiDB-lite"/>
    </source>
</evidence>
<dbReference type="SUPFAM" id="SSF47598">
    <property type="entry name" value="Ribbon-helix-helix"/>
    <property type="match status" value="1"/>
</dbReference>
<protein>
    <submittedName>
        <fullName evidence="3">Arc-like DNA binding domain-containing protein</fullName>
    </submittedName>
</protein>
<gene>
    <name evidence="3" type="ORF">SAMN05216602_4048</name>
</gene>
<dbReference type="AlphaFoldDB" id="A0A1I3NX15"/>
<name>A0A1I3NX15_9GAMM</name>
<dbReference type="GO" id="GO:0003677">
    <property type="term" value="F:DNA binding"/>
    <property type="evidence" value="ECO:0007669"/>
    <property type="project" value="InterPro"/>
</dbReference>
<dbReference type="Gene3D" id="1.10.1220.10">
    <property type="entry name" value="Met repressor-like"/>
    <property type="match status" value="1"/>
</dbReference>
<feature type="domain" description="Arc-like DNA binding" evidence="2">
    <location>
        <begin position="8"/>
        <end position="47"/>
    </location>
</feature>
<dbReference type="STRING" id="289370.SAMN05216602_4048"/>
<evidence type="ECO:0000259" key="2">
    <source>
        <dbReference type="Pfam" id="PF03869"/>
    </source>
</evidence>
<proteinExistence type="predicted"/>
<reference evidence="4" key="1">
    <citation type="submission" date="2016-10" db="EMBL/GenBank/DDBJ databases">
        <authorList>
            <person name="Varghese N."/>
            <person name="Submissions S."/>
        </authorList>
    </citation>
    <scope>NUCLEOTIDE SEQUENCE [LARGE SCALE GENOMIC DNA]</scope>
    <source>
        <strain evidence="4">LMG 22563</strain>
    </source>
</reference>
<dbReference type="EMBL" id="FORC01000004">
    <property type="protein sequence ID" value="SFJ13326.1"/>
    <property type="molecule type" value="Genomic_DNA"/>
</dbReference>
<dbReference type="GO" id="GO:0006355">
    <property type="term" value="P:regulation of DNA-templated transcription"/>
    <property type="evidence" value="ECO:0007669"/>
    <property type="project" value="InterPro"/>
</dbReference>
<feature type="region of interest" description="Disordered" evidence="1">
    <location>
        <begin position="70"/>
        <end position="95"/>
    </location>
</feature>
<accession>A0A1I3NX15</accession>
<dbReference type="OrthoDB" id="7029768at2"/>
<sequence>MANPAYTSSSADKFVVRLPDGMRKAVEELAGDNHSSMNTEIIRAIEAHLAGQARQKLLLDALQAQLIAAQTPAREQPQQRQAESDYLDGLKTGTR</sequence>
<evidence type="ECO:0000313" key="4">
    <source>
        <dbReference type="Proteomes" id="UP000183018"/>
    </source>
</evidence>
<dbReference type="InterPro" id="IPR005569">
    <property type="entry name" value="Arc_DNA-bd_dom"/>
</dbReference>
<evidence type="ECO:0000313" key="3">
    <source>
        <dbReference type="EMBL" id="SFJ13326.1"/>
    </source>
</evidence>
<dbReference type="RefSeq" id="WP_074888776.1">
    <property type="nucleotide sequence ID" value="NZ_FORC01000004.1"/>
</dbReference>
<dbReference type="InterPro" id="IPR010985">
    <property type="entry name" value="Ribbon_hlx_hlx"/>
</dbReference>